<protein>
    <submittedName>
        <fullName evidence="2">Uncharacterized protein</fullName>
    </submittedName>
</protein>
<dbReference type="EMBL" id="VSRR010025165">
    <property type="protein sequence ID" value="MPC66724.1"/>
    <property type="molecule type" value="Genomic_DNA"/>
</dbReference>
<evidence type="ECO:0000313" key="2">
    <source>
        <dbReference type="EMBL" id="MPC66724.1"/>
    </source>
</evidence>
<dbReference type="AlphaFoldDB" id="A0A5B7HDJ4"/>
<sequence>MKRRHGTEGIKVHYMITKREKCRKKQKKREKEKEDIQKK</sequence>
<name>A0A5B7HDJ4_PORTR</name>
<accession>A0A5B7HDJ4</accession>
<keyword evidence="3" id="KW-1185">Reference proteome</keyword>
<organism evidence="2 3">
    <name type="scientific">Portunus trituberculatus</name>
    <name type="common">Swimming crab</name>
    <name type="synonym">Neptunus trituberculatus</name>
    <dbReference type="NCBI Taxonomy" id="210409"/>
    <lineage>
        <taxon>Eukaryota</taxon>
        <taxon>Metazoa</taxon>
        <taxon>Ecdysozoa</taxon>
        <taxon>Arthropoda</taxon>
        <taxon>Crustacea</taxon>
        <taxon>Multicrustacea</taxon>
        <taxon>Malacostraca</taxon>
        <taxon>Eumalacostraca</taxon>
        <taxon>Eucarida</taxon>
        <taxon>Decapoda</taxon>
        <taxon>Pleocyemata</taxon>
        <taxon>Brachyura</taxon>
        <taxon>Eubrachyura</taxon>
        <taxon>Portunoidea</taxon>
        <taxon>Portunidae</taxon>
        <taxon>Portuninae</taxon>
        <taxon>Portunus</taxon>
    </lineage>
</organism>
<reference evidence="2 3" key="1">
    <citation type="submission" date="2019-05" db="EMBL/GenBank/DDBJ databases">
        <title>Another draft genome of Portunus trituberculatus and its Hox gene families provides insights of decapod evolution.</title>
        <authorList>
            <person name="Jeong J.-H."/>
            <person name="Song I."/>
            <person name="Kim S."/>
            <person name="Choi T."/>
            <person name="Kim D."/>
            <person name="Ryu S."/>
            <person name="Kim W."/>
        </authorList>
    </citation>
    <scope>NUCLEOTIDE SEQUENCE [LARGE SCALE GENOMIC DNA]</scope>
    <source>
        <tissue evidence="2">Muscle</tissue>
    </source>
</reference>
<comment type="caution">
    <text evidence="2">The sequence shown here is derived from an EMBL/GenBank/DDBJ whole genome shotgun (WGS) entry which is preliminary data.</text>
</comment>
<feature type="compositionally biased region" description="Basic and acidic residues" evidence="1">
    <location>
        <begin position="29"/>
        <end position="39"/>
    </location>
</feature>
<evidence type="ECO:0000313" key="3">
    <source>
        <dbReference type="Proteomes" id="UP000324222"/>
    </source>
</evidence>
<dbReference type="Proteomes" id="UP000324222">
    <property type="component" value="Unassembled WGS sequence"/>
</dbReference>
<feature type="region of interest" description="Disordered" evidence="1">
    <location>
        <begin position="18"/>
        <end position="39"/>
    </location>
</feature>
<evidence type="ECO:0000256" key="1">
    <source>
        <dbReference type="SAM" id="MobiDB-lite"/>
    </source>
</evidence>
<gene>
    <name evidence="2" type="ORF">E2C01_060875</name>
</gene>
<proteinExistence type="predicted"/>